<evidence type="ECO:0000256" key="7">
    <source>
        <dbReference type="SAM" id="SignalP"/>
    </source>
</evidence>
<protein>
    <recommendedName>
        <fullName evidence="10">Photosystem II reaction center X protein</fullName>
    </recommendedName>
</protein>
<feature type="chain" id="PRO_5005187193" description="Photosystem II reaction center X protein" evidence="7">
    <location>
        <begin position="21"/>
        <end position="117"/>
    </location>
</feature>
<evidence type="ECO:0000313" key="9">
    <source>
        <dbReference type="Proteomes" id="UP000041254"/>
    </source>
</evidence>
<evidence type="ECO:0000256" key="3">
    <source>
        <dbReference type="ARBA" id="ARBA00022989"/>
    </source>
</evidence>
<dbReference type="InParanoid" id="A0A0G4EJ94"/>
<keyword evidence="9" id="KW-1185">Reference proteome</keyword>
<dbReference type="InterPro" id="IPR009518">
    <property type="entry name" value="PSII_PsbX"/>
</dbReference>
<gene>
    <name evidence="8" type="ORF">Vbra_7481</name>
</gene>
<keyword evidence="5" id="KW-0604">Photosystem II</keyword>
<dbReference type="AlphaFoldDB" id="A0A0G4EJ94"/>
<evidence type="ECO:0000256" key="5">
    <source>
        <dbReference type="ARBA" id="ARBA00023276"/>
    </source>
</evidence>
<dbReference type="Pfam" id="PF06596">
    <property type="entry name" value="PsbX"/>
    <property type="match status" value="1"/>
</dbReference>
<dbReference type="Proteomes" id="UP000041254">
    <property type="component" value="Unassembled WGS sequence"/>
</dbReference>
<dbReference type="GO" id="GO:0015979">
    <property type="term" value="P:photosynthesis"/>
    <property type="evidence" value="ECO:0007669"/>
    <property type="project" value="UniProtKB-KW"/>
</dbReference>
<dbReference type="EMBL" id="CDMY01000242">
    <property type="protein sequence ID" value="CEL95985.1"/>
    <property type="molecule type" value="Genomic_DNA"/>
</dbReference>
<feature type="transmembrane region" description="Helical" evidence="6">
    <location>
        <begin position="85"/>
        <end position="107"/>
    </location>
</feature>
<reference evidence="8 9" key="1">
    <citation type="submission" date="2014-11" db="EMBL/GenBank/DDBJ databases">
        <authorList>
            <person name="Zhu J."/>
            <person name="Qi W."/>
            <person name="Song R."/>
        </authorList>
    </citation>
    <scope>NUCLEOTIDE SEQUENCE [LARGE SCALE GENOMIC DNA]</scope>
</reference>
<dbReference type="GO" id="GO:0009523">
    <property type="term" value="C:photosystem II"/>
    <property type="evidence" value="ECO:0007669"/>
    <property type="project" value="UniProtKB-KW"/>
</dbReference>
<keyword evidence="2 6" id="KW-0812">Transmembrane</keyword>
<keyword evidence="4 6" id="KW-0472">Membrane</keyword>
<dbReference type="VEuPathDB" id="CryptoDB:Vbra_7481"/>
<organism evidence="8 9">
    <name type="scientific">Vitrella brassicaformis (strain CCMP3155)</name>
    <dbReference type="NCBI Taxonomy" id="1169540"/>
    <lineage>
        <taxon>Eukaryota</taxon>
        <taxon>Sar</taxon>
        <taxon>Alveolata</taxon>
        <taxon>Colpodellida</taxon>
        <taxon>Vitrellaceae</taxon>
        <taxon>Vitrella</taxon>
    </lineage>
</organism>
<keyword evidence="1" id="KW-0602">Photosynthesis</keyword>
<accession>A0A0G4EJ94</accession>
<evidence type="ECO:0008006" key="10">
    <source>
        <dbReference type="Google" id="ProtNLM"/>
    </source>
</evidence>
<proteinExistence type="predicted"/>
<keyword evidence="3 6" id="KW-1133">Transmembrane helix</keyword>
<evidence type="ECO:0000256" key="2">
    <source>
        <dbReference type="ARBA" id="ARBA00022692"/>
    </source>
</evidence>
<keyword evidence="7" id="KW-0732">Signal</keyword>
<sequence length="117" mass="12356">MKFVTALLVALVALVAVSHAFVPSTPSGNSLLLSRGRPSRAMQRQQTPSMVLDGAGLADVDFGKALEIAAANSNMLAEYNSLNGFLNAAAFGSLFVIVPAAAVLLWISNKDRLERQL</sequence>
<evidence type="ECO:0000313" key="8">
    <source>
        <dbReference type="EMBL" id="CEL95985.1"/>
    </source>
</evidence>
<name>A0A0G4EJ94_VITBC</name>
<feature type="signal peptide" evidence="7">
    <location>
        <begin position="1"/>
        <end position="20"/>
    </location>
</feature>
<evidence type="ECO:0000256" key="1">
    <source>
        <dbReference type="ARBA" id="ARBA00022531"/>
    </source>
</evidence>
<evidence type="ECO:0000256" key="6">
    <source>
        <dbReference type="SAM" id="Phobius"/>
    </source>
</evidence>
<evidence type="ECO:0000256" key="4">
    <source>
        <dbReference type="ARBA" id="ARBA00023136"/>
    </source>
</evidence>